<dbReference type="SUPFAM" id="SSF82153">
    <property type="entry name" value="FAS1 domain"/>
    <property type="match status" value="2"/>
</dbReference>
<feature type="signal peptide" evidence="1">
    <location>
        <begin position="1"/>
        <end position="25"/>
    </location>
</feature>
<dbReference type="Gene3D" id="2.30.180.10">
    <property type="entry name" value="FAS1 domain"/>
    <property type="match status" value="2"/>
</dbReference>
<keyword evidence="4" id="KW-1185">Reference proteome</keyword>
<dbReference type="InterPro" id="IPR000782">
    <property type="entry name" value="FAS1_domain"/>
</dbReference>
<dbReference type="EMBL" id="JH651380">
    <property type="protein sequence ID" value="EIJ37193.1"/>
    <property type="molecule type" value="Genomic_DNA"/>
</dbReference>
<dbReference type="PANTHER" id="PTHR10900:SF77">
    <property type="entry name" value="FI19380P1"/>
    <property type="match status" value="1"/>
</dbReference>
<proteinExistence type="predicted"/>
<organism evidence="3 4">
    <name type="scientific">Galbibacter orientalis DSM 19592</name>
    <dbReference type="NCBI Taxonomy" id="926559"/>
    <lineage>
        <taxon>Bacteria</taxon>
        <taxon>Pseudomonadati</taxon>
        <taxon>Bacteroidota</taxon>
        <taxon>Flavobacteriia</taxon>
        <taxon>Flavobacteriales</taxon>
        <taxon>Flavobacteriaceae</taxon>
        <taxon>Galbibacter</taxon>
    </lineage>
</organism>
<evidence type="ECO:0000313" key="4">
    <source>
        <dbReference type="Proteomes" id="UP000004690"/>
    </source>
</evidence>
<sequence>MNTKNLSLKAILLLLVCAYNFTACSDSSNDENSETETPNEPVSLYTYFSNDPDYSLLVQAIDQIGYNNALNVDGAGSYTFFAPNNEAFSRYLAEKNINSIQNIPTNTLTQIILNHMLSGKAKFASEITEGYNKTQAKEYITQANIDLFVAKKNSTITLNDGILITKADIEVTNGIIHKIDDLIMPATLATFIKVDSELSNLYNASKELDNEVFTKLNDIEADITVFIPSEEAFLDMGTVTLESLNKTIKYHIIDGEINTSNNLKDGDVLNTWQGNAIKINTGDSIIITDSANENATIIAKDFVAWNGVAHIINKVLKYE</sequence>
<dbReference type="PROSITE" id="PS50213">
    <property type="entry name" value="FAS1"/>
    <property type="match status" value="2"/>
</dbReference>
<dbReference type="InterPro" id="IPR050904">
    <property type="entry name" value="Adhesion/Biosynth-related"/>
</dbReference>
<dbReference type="PANTHER" id="PTHR10900">
    <property type="entry name" value="PERIOSTIN-RELATED"/>
    <property type="match status" value="1"/>
</dbReference>
<dbReference type="STRING" id="926559.JoomaDRAFT_0133"/>
<accession>I3C0Q0</accession>
<dbReference type="InterPro" id="IPR036378">
    <property type="entry name" value="FAS1_dom_sf"/>
</dbReference>
<dbReference type="SMART" id="SM00554">
    <property type="entry name" value="FAS1"/>
    <property type="match status" value="2"/>
</dbReference>
<feature type="chain" id="PRO_5003668192" evidence="1">
    <location>
        <begin position="26"/>
        <end position="319"/>
    </location>
</feature>
<dbReference type="Proteomes" id="UP000004690">
    <property type="component" value="Unassembled WGS sequence"/>
</dbReference>
<dbReference type="eggNOG" id="COG2335">
    <property type="taxonomic scope" value="Bacteria"/>
</dbReference>
<dbReference type="HOGENOM" id="CLU_031281_1_1_10"/>
<feature type="domain" description="FAS1" evidence="2">
    <location>
        <begin position="185"/>
        <end position="316"/>
    </location>
</feature>
<dbReference type="RefSeq" id="WP_008615909.1">
    <property type="nucleotide sequence ID" value="NZ_JH651380.1"/>
</dbReference>
<dbReference type="AlphaFoldDB" id="I3C0Q0"/>
<protein>
    <submittedName>
        <fullName evidence="3">Secreted/surface protein with fasciclin-like repeats</fullName>
    </submittedName>
</protein>
<feature type="domain" description="FAS1" evidence="2">
    <location>
        <begin position="41"/>
        <end position="183"/>
    </location>
</feature>
<dbReference type="OrthoDB" id="9800666at2"/>
<name>I3C0Q0_9FLAO</name>
<evidence type="ECO:0000259" key="2">
    <source>
        <dbReference type="PROSITE" id="PS50213"/>
    </source>
</evidence>
<dbReference type="Pfam" id="PF02469">
    <property type="entry name" value="Fasciclin"/>
    <property type="match status" value="2"/>
</dbReference>
<gene>
    <name evidence="3" type="ORF">JoomaDRAFT_0133</name>
</gene>
<reference evidence="3 4" key="1">
    <citation type="submission" date="2012-02" db="EMBL/GenBank/DDBJ databases">
        <title>Improved High-Quality Draft genome of Joostella marina DSM 19592.</title>
        <authorList>
            <consortium name="US DOE Joint Genome Institute (JGI-PGF)"/>
            <person name="Lucas S."/>
            <person name="Copeland A."/>
            <person name="Lapidus A."/>
            <person name="Bruce D."/>
            <person name="Goodwin L."/>
            <person name="Pitluck S."/>
            <person name="Peters L."/>
            <person name="Chertkov O."/>
            <person name="Ovchinnikova G."/>
            <person name="Kyrpides N."/>
            <person name="Mavromatis K."/>
            <person name="Detter J.C."/>
            <person name="Han C."/>
            <person name="Land M."/>
            <person name="Hauser L."/>
            <person name="Markowitz V."/>
            <person name="Cheng J.-F."/>
            <person name="Hugenholtz P."/>
            <person name="Woyke T."/>
            <person name="Wu D."/>
            <person name="Tindall B."/>
            <person name="Brambilla E."/>
            <person name="Klenk H.-P."/>
            <person name="Eisen J.A."/>
        </authorList>
    </citation>
    <scope>NUCLEOTIDE SEQUENCE [LARGE SCALE GENOMIC DNA]</scope>
    <source>
        <strain evidence="3 4">DSM 19592</strain>
    </source>
</reference>
<keyword evidence="1" id="KW-0732">Signal</keyword>
<evidence type="ECO:0000313" key="3">
    <source>
        <dbReference type="EMBL" id="EIJ37193.1"/>
    </source>
</evidence>
<evidence type="ECO:0000256" key="1">
    <source>
        <dbReference type="SAM" id="SignalP"/>
    </source>
</evidence>